<evidence type="ECO:0000313" key="1">
    <source>
        <dbReference type="EMBL" id="NNJ28613.1"/>
    </source>
</evidence>
<evidence type="ECO:0000313" key="2">
    <source>
        <dbReference type="Proteomes" id="UP000539052"/>
    </source>
</evidence>
<name>A0ABX1VQU6_9FIRM</name>
<organism evidence="1 2">
    <name type="scientific">Lacrimispora defluvii</name>
    <dbReference type="NCBI Taxonomy" id="2719233"/>
    <lineage>
        <taxon>Bacteria</taxon>
        <taxon>Bacillati</taxon>
        <taxon>Bacillota</taxon>
        <taxon>Clostridia</taxon>
        <taxon>Lachnospirales</taxon>
        <taxon>Lachnospiraceae</taxon>
        <taxon>Lacrimispora</taxon>
    </lineage>
</organism>
<dbReference type="EMBL" id="JAAOXG010000002">
    <property type="protein sequence ID" value="NNJ28613.1"/>
    <property type="molecule type" value="Genomic_DNA"/>
</dbReference>
<dbReference type="Gene3D" id="3.90.105.50">
    <property type="match status" value="1"/>
</dbReference>
<accession>A0ABX1VQU6</accession>
<dbReference type="Proteomes" id="UP000539052">
    <property type="component" value="Unassembled WGS sequence"/>
</dbReference>
<dbReference type="InterPro" id="IPR038148">
    <property type="entry name" value="Tn1545/Tn916_Xis"/>
</dbReference>
<reference evidence="1 2" key="1">
    <citation type="submission" date="2020-03" db="EMBL/GenBank/DDBJ databases">
        <title>Genome Sequence of industrial isolate, B5A.</title>
        <authorList>
            <person name="Sharma S."/>
            <person name="Patil P.B."/>
            <person name="Korpole S."/>
        </authorList>
    </citation>
    <scope>NUCLEOTIDE SEQUENCE [LARGE SCALE GENOMIC DNA]</scope>
    <source>
        <strain evidence="1 2">PI-S10-B5A</strain>
    </source>
</reference>
<gene>
    <name evidence="1" type="ORF">G9470_02195</name>
</gene>
<keyword evidence="2" id="KW-1185">Reference proteome</keyword>
<proteinExistence type="predicted"/>
<protein>
    <submittedName>
        <fullName evidence="1">Helix-turn-helix domain-containing protein</fullName>
    </submittedName>
</protein>
<dbReference type="RefSeq" id="WP_170819969.1">
    <property type="nucleotide sequence ID" value="NZ_JAAOXG010000002.1"/>
</dbReference>
<comment type="caution">
    <text evidence="1">The sequence shown here is derived from an EMBL/GenBank/DDBJ whole genome shotgun (WGS) entry which is preliminary data.</text>
</comment>
<sequence>MKTELETRALLNVKEMCEYLGIGQTKARELLSNPANGFTVRIGNRLYAHKGKLDNWLLNQIL</sequence>